<organism evidence="3 4">
    <name type="scientific">Adineta ricciae</name>
    <name type="common">Rotifer</name>
    <dbReference type="NCBI Taxonomy" id="249248"/>
    <lineage>
        <taxon>Eukaryota</taxon>
        <taxon>Metazoa</taxon>
        <taxon>Spiralia</taxon>
        <taxon>Gnathifera</taxon>
        <taxon>Rotifera</taxon>
        <taxon>Eurotatoria</taxon>
        <taxon>Bdelloidea</taxon>
        <taxon>Adinetida</taxon>
        <taxon>Adinetidae</taxon>
        <taxon>Adineta</taxon>
    </lineage>
</organism>
<evidence type="ECO:0000256" key="1">
    <source>
        <dbReference type="SAM" id="Phobius"/>
    </source>
</evidence>
<dbReference type="Gene3D" id="1.20.1070.10">
    <property type="entry name" value="Rhodopsin 7-helix transmembrane proteins"/>
    <property type="match status" value="1"/>
</dbReference>
<feature type="domain" description="EGF-like" evidence="2">
    <location>
        <begin position="69"/>
        <end position="80"/>
    </location>
</feature>
<keyword evidence="1" id="KW-1133">Transmembrane helix</keyword>
<keyword evidence="1" id="KW-0472">Membrane</keyword>
<evidence type="ECO:0000313" key="3">
    <source>
        <dbReference type="EMBL" id="CAF1454184.1"/>
    </source>
</evidence>
<dbReference type="SUPFAM" id="SSF81321">
    <property type="entry name" value="Family A G protein-coupled receptor-like"/>
    <property type="match status" value="1"/>
</dbReference>
<feature type="transmembrane region" description="Helical" evidence="1">
    <location>
        <begin position="110"/>
        <end position="132"/>
    </location>
</feature>
<dbReference type="AlphaFoldDB" id="A0A815PT65"/>
<feature type="transmembrane region" description="Helical" evidence="1">
    <location>
        <begin position="174"/>
        <end position="192"/>
    </location>
</feature>
<keyword evidence="1" id="KW-0812">Transmembrane</keyword>
<proteinExistence type="predicted"/>
<evidence type="ECO:0000313" key="4">
    <source>
        <dbReference type="Proteomes" id="UP000663828"/>
    </source>
</evidence>
<reference evidence="3" key="1">
    <citation type="submission" date="2021-02" db="EMBL/GenBank/DDBJ databases">
        <authorList>
            <person name="Nowell W R."/>
        </authorList>
    </citation>
    <scope>NUCLEOTIDE SEQUENCE</scope>
</reference>
<evidence type="ECO:0000259" key="2">
    <source>
        <dbReference type="PROSITE" id="PS00022"/>
    </source>
</evidence>
<feature type="transmembrane region" description="Helical" evidence="1">
    <location>
        <begin position="253"/>
        <end position="274"/>
    </location>
</feature>
<dbReference type="EMBL" id="CAJNOR010003856">
    <property type="protein sequence ID" value="CAF1454184.1"/>
    <property type="molecule type" value="Genomic_DNA"/>
</dbReference>
<name>A0A815PT65_ADIRI</name>
<dbReference type="Proteomes" id="UP000663828">
    <property type="component" value="Unassembled WGS sequence"/>
</dbReference>
<dbReference type="PROSITE" id="PS00022">
    <property type="entry name" value="EGF_1"/>
    <property type="match status" value="1"/>
</dbReference>
<dbReference type="InterPro" id="IPR000742">
    <property type="entry name" value="EGF"/>
</dbReference>
<gene>
    <name evidence="3" type="ORF">XAT740_LOCUS37057</name>
</gene>
<keyword evidence="4" id="KW-1185">Reference proteome</keyword>
<comment type="caution">
    <text evidence="3">The sequence shown here is derived from an EMBL/GenBank/DDBJ whole genome shotgun (WGS) entry which is preliminary data.</text>
</comment>
<protein>
    <recommendedName>
        <fullName evidence="2">EGF-like domain-containing protein</fullName>
    </recommendedName>
</protein>
<feature type="transmembrane region" description="Helical" evidence="1">
    <location>
        <begin position="221"/>
        <end position="241"/>
    </location>
</feature>
<sequence length="299" mass="34164">MVEWKLRSKFSKQEFDFSRKVCVKCALVRFELFGDWDSALDNHAGRFIDCENGAQCIQERSTWPKTSMCVCPSCYYGARCQFSSDGFGLTLDGILGYRIQLHVSIYGQSLIVNVSLAFTSIITIAGMINGILMTVTFKSKKLRQNDDDEESKRIWCIVVYPPTVKFLNSFLNTFHSFVPFIINIITTIIIIVKTAGRRVDLAPDQQYFRLVIAQIRAHRHLFTSSVILVVLALPHLIISFISGCMKSVNDSELLLTGYFISLIPSILTSVIFIVPSKTYKEEFWQSMKQYRTRLQALLF</sequence>
<accession>A0A815PT65</accession>